<dbReference type="Proteomes" id="UP000245839">
    <property type="component" value="Unassembled WGS sequence"/>
</dbReference>
<dbReference type="EMBL" id="UETC01000003">
    <property type="protein sequence ID" value="SSA44417.1"/>
    <property type="molecule type" value="Genomic_DNA"/>
</dbReference>
<evidence type="ECO:0000313" key="3">
    <source>
        <dbReference type="EMBL" id="SSA44417.1"/>
    </source>
</evidence>
<evidence type="ECO:0000313" key="5">
    <source>
        <dbReference type="Proteomes" id="UP000251571"/>
    </source>
</evidence>
<accession>A0A2Y9APP9</accession>
<proteinExistence type="predicted"/>
<keyword evidence="4" id="KW-1185">Reference proteome</keyword>
<dbReference type="SUPFAM" id="SSF141371">
    <property type="entry name" value="PilZ domain-like"/>
    <property type="match status" value="1"/>
</dbReference>
<protein>
    <submittedName>
        <fullName evidence="3">PilZ domain-containing protein</fullName>
    </submittedName>
</protein>
<reference evidence="2 4" key="3">
    <citation type="submission" date="2018-03" db="EMBL/GenBank/DDBJ databases">
        <title>Genomic Encyclopedia of Archaeal and Bacterial Type Strains, Phase II (KMG-II): from individual species to whole genera.</title>
        <authorList>
            <person name="Goeker M."/>
        </authorList>
    </citation>
    <scope>NUCLEOTIDE SEQUENCE [LARGE SCALE GENOMIC DNA]</scope>
    <source>
        <strain evidence="2 4">DSM 25227</strain>
    </source>
</reference>
<gene>
    <name evidence="2" type="ORF">BCF38_103179</name>
    <name evidence="3" type="ORF">SAMN05421539_103179</name>
</gene>
<feature type="domain" description="PilZ" evidence="1">
    <location>
        <begin position="7"/>
        <end position="88"/>
    </location>
</feature>
<sequence length="94" mass="10536">MESWRPFRRPTQMRITLSALGRRMDVSLLDVSESGMKLTYPDLLPTDALVEVSTPRIARTGRVRWSRQGALGVTLTEPLSLAEQAELAGMSWGY</sequence>
<reference evidence="3" key="1">
    <citation type="submission" date="2016-10" db="EMBL/GenBank/DDBJ databases">
        <authorList>
            <person name="Cai Z."/>
        </authorList>
    </citation>
    <scope>NUCLEOTIDE SEQUENCE [LARGE SCALE GENOMIC DNA]</scope>
    <source>
        <strain evidence="3">DSM 25227</strain>
    </source>
</reference>
<evidence type="ECO:0000313" key="4">
    <source>
        <dbReference type="Proteomes" id="UP000245839"/>
    </source>
</evidence>
<reference evidence="5" key="2">
    <citation type="submission" date="2016-10" db="EMBL/GenBank/DDBJ databases">
        <authorList>
            <person name="Varghese N."/>
            <person name="Submissions S."/>
        </authorList>
    </citation>
    <scope>NUCLEOTIDE SEQUENCE [LARGE SCALE GENOMIC DNA]</scope>
    <source>
        <strain evidence="5">DSM 25227</strain>
    </source>
</reference>
<dbReference type="EMBL" id="QGDJ01000003">
    <property type="protein sequence ID" value="PWJ20363.1"/>
    <property type="molecule type" value="Genomic_DNA"/>
</dbReference>
<dbReference type="AlphaFoldDB" id="A0A2Y9APP9"/>
<dbReference type="Pfam" id="PF07238">
    <property type="entry name" value="PilZ"/>
    <property type="match status" value="1"/>
</dbReference>
<dbReference type="GO" id="GO:0035438">
    <property type="term" value="F:cyclic-di-GMP binding"/>
    <property type="evidence" value="ECO:0007669"/>
    <property type="project" value="InterPro"/>
</dbReference>
<dbReference type="Proteomes" id="UP000251571">
    <property type="component" value="Unassembled WGS sequence"/>
</dbReference>
<evidence type="ECO:0000259" key="1">
    <source>
        <dbReference type="Pfam" id="PF07238"/>
    </source>
</evidence>
<organism evidence="3 5">
    <name type="scientific">Jannaschia seohaensis</name>
    <dbReference type="NCBI Taxonomy" id="475081"/>
    <lineage>
        <taxon>Bacteria</taxon>
        <taxon>Pseudomonadati</taxon>
        <taxon>Pseudomonadota</taxon>
        <taxon>Alphaproteobacteria</taxon>
        <taxon>Rhodobacterales</taxon>
        <taxon>Roseobacteraceae</taxon>
        <taxon>Jannaschia</taxon>
    </lineage>
</organism>
<evidence type="ECO:0000313" key="2">
    <source>
        <dbReference type="EMBL" id="PWJ20363.1"/>
    </source>
</evidence>
<dbReference type="InterPro" id="IPR009875">
    <property type="entry name" value="PilZ_domain"/>
</dbReference>
<name>A0A2Y9APP9_9RHOB</name>